<accession>A0A8S3IHT8</accession>
<feature type="non-terminal residue" evidence="2">
    <location>
        <position position="1"/>
    </location>
</feature>
<dbReference type="PANTHER" id="PTHR46298:SF1">
    <property type="entry name" value="ANDROGLOBIN"/>
    <property type="match status" value="1"/>
</dbReference>
<feature type="region of interest" description="Disordered" evidence="1">
    <location>
        <begin position="52"/>
        <end position="88"/>
    </location>
</feature>
<feature type="region of interest" description="Disordered" evidence="1">
    <location>
        <begin position="1"/>
        <end position="34"/>
    </location>
</feature>
<dbReference type="Proteomes" id="UP000676336">
    <property type="component" value="Unassembled WGS sequence"/>
</dbReference>
<proteinExistence type="predicted"/>
<dbReference type="AlphaFoldDB" id="A0A8S3IHT8"/>
<evidence type="ECO:0000313" key="2">
    <source>
        <dbReference type="EMBL" id="CAF5201074.1"/>
    </source>
</evidence>
<feature type="compositionally biased region" description="Basic and acidic residues" evidence="1">
    <location>
        <begin position="17"/>
        <end position="30"/>
    </location>
</feature>
<protein>
    <submittedName>
        <fullName evidence="2">Uncharacterized protein</fullName>
    </submittedName>
</protein>
<reference evidence="2" key="1">
    <citation type="submission" date="2021-02" db="EMBL/GenBank/DDBJ databases">
        <authorList>
            <person name="Nowell W R."/>
        </authorList>
    </citation>
    <scope>NUCLEOTIDE SEQUENCE</scope>
</reference>
<evidence type="ECO:0000256" key="1">
    <source>
        <dbReference type="SAM" id="MobiDB-lite"/>
    </source>
</evidence>
<gene>
    <name evidence="2" type="ORF">SMN809_LOCUS75517</name>
</gene>
<dbReference type="EMBL" id="CAJOBI010332663">
    <property type="protein sequence ID" value="CAF5201074.1"/>
    <property type="molecule type" value="Genomic_DNA"/>
</dbReference>
<dbReference type="InterPro" id="IPR053033">
    <property type="entry name" value="Androglobin-like"/>
</dbReference>
<sequence>MSTAVGSKAAGPGVAHQRGDQASRSIENRKPRLAPLWPEWNEADVNAESWDIGSGKKKEAGAGKARIDIKSASSAGTHGFEDPEGKVELPPTFKVDQWKRPVDFLPPDKLPVIVDPDLGMQNFDLVTSNEHLHYSE</sequence>
<feature type="compositionally biased region" description="Basic and acidic residues" evidence="1">
    <location>
        <begin position="54"/>
        <end position="69"/>
    </location>
</feature>
<organism evidence="2 3">
    <name type="scientific">Rotaria magnacalcarata</name>
    <dbReference type="NCBI Taxonomy" id="392030"/>
    <lineage>
        <taxon>Eukaryota</taxon>
        <taxon>Metazoa</taxon>
        <taxon>Spiralia</taxon>
        <taxon>Gnathifera</taxon>
        <taxon>Rotifera</taxon>
        <taxon>Eurotatoria</taxon>
        <taxon>Bdelloidea</taxon>
        <taxon>Philodinida</taxon>
        <taxon>Philodinidae</taxon>
        <taxon>Rotaria</taxon>
    </lineage>
</organism>
<name>A0A8S3IHT8_9BILA</name>
<comment type="caution">
    <text evidence="2">The sequence shown here is derived from an EMBL/GenBank/DDBJ whole genome shotgun (WGS) entry which is preliminary data.</text>
</comment>
<evidence type="ECO:0000313" key="3">
    <source>
        <dbReference type="Proteomes" id="UP000676336"/>
    </source>
</evidence>
<dbReference type="PANTHER" id="PTHR46298">
    <property type="entry name" value="ANDROGLOBIN"/>
    <property type="match status" value="1"/>
</dbReference>